<evidence type="ECO:0000313" key="1">
    <source>
        <dbReference type="EMBL" id="SJL15986.1"/>
    </source>
</evidence>
<accession>A0A284S4V2</accession>
<organism evidence="1 2">
    <name type="scientific">Armillaria ostoyae</name>
    <name type="common">Armillaria root rot fungus</name>
    <dbReference type="NCBI Taxonomy" id="47428"/>
    <lineage>
        <taxon>Eukaryota</taxon>
        <taxon>Fungi</taxon>
        <taxon>Dikarya</taxon>
        <taxon>Basidiomycota</taxon>
        <taxon>Agaricomycotina</taxon>
        <taxon>Agaricomycetes</taxon>
        <taxon>Agaricomycetidae</taxon>
        <taxon>Agaricales</taxon>
        <taxon>Marasmiineae</taxon>
        <taxon>Physalacriaceae</taxon>
        <taxon>Armillaria</taxon>
    </lineage>
</organism>
<proteinExistence type="predicted"/>
<dbReference type="Proteomes" id="UP000219338">
    <property type="component" value="Unassembled WGS sequence"/>
</dbReference>
<reference evidence="2" key="1">
    <citation type="journal article" date="2017" name="Nat. Ecol. Evol.">
        <title>Genome expansion and lineage-specific genetic innovations in the forest pathogenic fungi Armillaria.</title>
        <authorList>
            <person name="Sipos G."/>
            <person name="Prasanna A.N."/>
            <person name="Walter M.C."/>
            <person name="O'Connor E."/>
            <person name="Balint B."/>
            <person name="Krizsan K."/>
            <person name="Kiss B."/>
            <person name="Hess J."/>
            <person name="Varga T."/>
            <person name="Slot J."/>
            <person name="Riley R."/>
            <person name="Boka B."/>
            <person name="Rigling D."/>
            <person name="Barry K."/>
            <person name="Lee J."/>
            <person name="Mihaltcheva S."/>
            <person name="LaButti K."/>
            <person name="Lipzen A."/>
            <person name="Waldron R."/>
            <person name="Moloney N.M."/>
            <person name="Sperisen C."/>
            <person name="Kredics L."/>
            <person name="Vagvoelgyi C."/>
            <person name="Patrignani A."/>
            <person name="Fitzpatrick D."/>
            <person name="Nagy I."/>
            <person name="Doyle S."/>
            <person name="Anderson J.B."/>
            <person name="Grigoriev I.V."/>
            <person name="Gueldener U."/>
            <person name="Muensterkoetter M."/>
            <person name="Nagy L.G."/>
        </authorList>
    </citation>
    <scope>NUCLEOTIDE SEQUENCE [LARGE SCALE GENOMIC DNA]</scope>
    <source>
        <strain evidence="2">C18/9</strain>
    </source>
</reference>
<gene>
    <name evidence="1" type="ORF">ARMOST_19500</name>
</gene>
<protein>
    <submittedName>
        <fullName evidence="1">Uncharacterized protein</fullName>
    </submittedName>
</protein>
<sequence length="96" mass="11147">MCPGSINSSFPGQRFNAKTVRLNNIQSDPHVRVGNMQRMARHLKVFRRRASGNNNTFLPRSWSLEERFIHTGWGVRCTGEIRFGRNLLKSRHLARL</sequence>
<name>A0A284S4V2_ARMOS</name>
<dbReference type="AlphaFoldDB" id="A0A284S4V2"/>
<evidence type="ECO:0000313" key="2">
    <source>
        <dbReference type="Proteomes" id="UP000219338"/>
    </source>
</evidence>
<dbReference type="EMBL" id="FUEG01000032">
    <property type="protein sequence ID" value="SJL15986.1"/>
    <property type="molecule type" value="Genomic_DNA"/>
</dbReference>
<keyword evidence="2" id="KW-1185">Reference proteome</keyword>